<name>A0A1G7Y977_9BURK</name>
<dbReference type="EMBL" id="FNCJ01000006">
    <property type="protein sequence ID" value="SDG92927.1"/>
    <property type="molecule type" value="Genomic_DNA"/>
</dbReference>
<gene>
    <name evidence="1" type="ORF">SAMN05216466_10688</name>
</gene>
<protein>
    <submittedName>
        <fullName evidence="1">Uncharacterized protein</fullName>
    </submittedName>
</protein>
<dbReference type="AlphaFoldDB" id="A0A1G7Y977"/>
<organism evidence="1 2">
    <name type="scientific">Paraburkholderia phenazinium</name>
    <dbReference type="NCBI Taxonomy" id="60549"/>
    <lineage>
        <taxon>Bacteria</taxon>
        <taxon>Pseudomonadati</taxon>
        <taxon>Pseudomonadota</taxon>
        <taxon>Betaproteobacteria</taxon>
        <taxon>Burkholderiales</taxon>
        <taxon>Burkholderiaceae</taxon>
        <taxon>Paraburkholderia</taxon>
    </lineage>
</organism>
<sequence>MTAMFDQPFQREKRSFRTTTARVGADHIGALSSSDGPTRYGFTRFYGSNEDFRAHGITGARVLRSVTFKLLSSLDENGETVEQPIAVVGVTAGHHEHVVWFHRDEVGNVVVYPLDQGATFSVDDRFNLDEAVGQLELQLVQDYVEAMDALDHGDRKDPMAMVAEFKRSLLDRMVHAAAQGILAFEQSAAQPRPLQEVLTLVEAGHHLCVSTEFLRQGMDRGDLACLVVRDASGDRFWFTREALSDFWDTSPAGITIEEGVTSE</sequence>
<dbReference type="RefSeq" id="WP_090685374.1">
    <property type="nucleotide sequence ID" value="NZ_FNCJ01000006.1"/>
</dbReference>
<dbReference type="Proteomes" id="UP000199706">
    <property type="component" value="Unassembled WGS sequence"/>
</dbReference>
<proteinExistence type="predicted"/>
<evidence type="ECO:0000313" key="2">
    <source>
        <dbReference type="Proteomes" id="UP000199706"/>
    </source>
</evidence>
<accession>A0A1G7Y977</accession>
<evidence type="ECO:0000313" key="1">
    <source>
        <dbReference type="EMBL" id="SDG92927.1"/>
    </source>
</evidence>
<reference evidence="1 2" key="1">
    <citation type="submission" date="2016-10" db="EMBL/GenBank/DDBJ databases">
        <authorList>
            <person name="de Groot N.N."/>
        </authorList>
    </citation>
    <scope>NUCLEOTIDE SEQUENCE [LARGE SCALE GENOMIC DNA]</scope>
    <source>
        <strain evidence="1 2">LMG 2247</strain>
    </source>
</reference>